<evidence type="ECO:0000256" key="2">
    <source>
        <dbReference type="SAM" id="Phobius"/>
    </source>
</evidence>
<keyword evidence="4" id="KW-1185">Reference proteome</keyword>
<organism evidence="4 5">
    <name type="scientific">Cephus cinctus</name>
    <name type="common">Wheat stem sawfly</name>
    <dbReference type="NCBI Taxonomy" id="211228"/>
    <lineage>
        <taxon>Eukaryota</taxon>
        <taxon>Metazoa</taxon>
        <taxon>Ecdysozoa</taxon>
        <taxon>Arthropoda</taxon>
        <taxon>Hexapoda</taxon>
        <taxon>Insecta</taxon>
        <taxon>Pterygota</taxon>
        <taxon>Neoptera</taxon>
        <taxon>Endopterygota</taxon>
        <taxon>Hymenoptera</taxon>
        <taxon>Cephoidea</taxon>
        <taxon>Cephidae</taxon>
        <taxon>Cephus</taxon>
    </lineage>
</organism>
<feature type="domain" description="GRAM" evidence="3">
    <location>
        <begin position="208"/>
        <end position="282"/>
    </location>
</feature>
<dbReference type="AlphaFoldDB" id="A0AAJ7W5K6"/>
<dbReference type="InterPro" id="IPR051482">
    <property type="entry name" value="Cholesterol_transport"/>
</dbReference>
<dbReference type="SMART" id="SM00568">
    <property type="entry name" value="GRAM"/>
    <property type="match status" value="1"/>
</dbReference>
<evidence type="ECO:0000313" key="4">
    <source>
        <dbReference type="Proteomes" id="UP000694920"/>
    </source>
</evidence>
<dbReference type="GO" id="GO:0032934">
    <property type="term" value="F:sterol binding"/>
    <property type="evidence" value="ECO:0007669"/>
    <property type="project" value="TreeGrafter"/>
</dbReference>
<feature type="compositionally biased region" description="Low complexity" evidence="1">
    <location>
        <begin position="190"/>
        <end position="205"/>
    </location>
</feature>
<dbReference type="GO" id="GO:0005886">
    <property type="term" value="C:plasma membrane"/>
    <property type="evidence" value="ECO:0007669"/>
    <property type="project" value="TreeGrafter"/>
</dbReference>
<dbReference type="GO" id="GO:0005789">
    <property type="term" value="C:endoplasmic reticulum membrane"/>
    <property type="evidence" value="ECO:0007669"/>
    <property type="project" value="TreeGrafter"/>
</dbReference>
<dbReference type="InterPro" id="IPR011993">
    <property type="entry name" value="PH-like_dom_sf"/>
</dbReference>
<evidence type="ECO:0000259" key="3">
    <source>
        <dbReference type="SMART" id="SM00568"/>
    </source>
</evidence>
<dbReference type="Proteomes" id="UP000694920">
    <property type="component" value="Unplaced"/>
</dbReference>
<dbReference type="GO" id="GO:0120015">
    <property type="term" value="F:sterol transfer activity"/>
    <property type="evidence" value="ECO:0007669"/>
    <property type="project" value="TreeGrafter"/>
</dbReference>
<dbReference type="GO" id="GO:0032366">
    <property type="term" value="P:intracellular sterol transport"/>
    <property type="evidence" value="ECO:0007669"/>
    <property type="project" value="TreeGrafter"/>
</dbReference>
<feature type="region of interest" description="Disordered" evidence="1">
    <location>
        <begin position="39"/>
        <end position="59"/>
    </location>
</feature>
<keyword evidence="2" id="KW-0472">Membrane</keyword>
<dbReference type="PANTHER" id="PTHR23319:SF13">
    <property type="entry name" value="GRAM DOMAIN-CONTAINING PROTEIN"/>
    <property type="match status" value="1"/>
</dbReference>
<dbReference type="Gene3D" id="2.30.29.30">
    <property type="entry name" value="Pleckstrin-homology domain (PH domain)/Phosphotyrosine-binding domain (PTB)"/>
    <property type="match status" value="1"/>
</dbReference>
<protein>
    <submittedName>
        <fullName evidence="5">Membrane-anchored lipid-binding protein LAM4 isoform X7</fullName>
    </submittedName>
</protein>
<name>A0AAJ7W5K6_CEPCN</name>
<feature type="region of interest" description="Disordered" evidence="1">
    <location>
        <begin position="505"/>
        <end position="524"/>
    </location>
</feature>
<accession>A0AAJ7W5K6</accession>
<keyword evidence="2" id="KW-0812">Transmembrane</keyword>
<reference evidence="5" key="1">
    <citation type="submission" date="2025-08" db="UniProtKB">
        <authorList>
            <consortium name="RefSeq"/>
        </authorList>
    </citation>
    <scope>IDENTIFICATION</scope>
</reference>
<sequence length="524" mass="56602">MLDTFNYDNNQLTKNVVSEQQRTLNTGSTVDPREVIESDVIHGTNGSSNLTKSEPSLSKKSIGEKSVVVMMEWLRLDGVGAGGAYPEDALRRLSLPVGLSRILRKTRASWSAGSIGARSAPSTPLQGVVTSHGGQPQSIGEGQLAVAGSNNSQLPPPRSPSHTTLRCSDSHLAKPLSRSTPSMTGGTTQTPATVSRSSPTSTSSARQKKFHRHFAQSSKFCDQVAADERVLNYYSCALVGDILLQGHLYITPNYFAFYSNVFGYVTKLLIPTVSVQKISKEKTARIIPNAVAVTTDDERHVFCSLLSRDSTFKLMKQVWDAAIEARPVADILPLPVEGKLLAPVTLLVDDSEVNPEEDDSSMSESGTDLTSRPPTVCTDTDGHSASIPRPILPVTRCRIDQANLAKSVSSTRSNSLSTTFWGGLRSSTVIAILVAILAALYVSAALMMVRIDRLHTAYLNHPLASPERFTQDQLLQYLNSNLDQIVRVRQSLQTLSQQFVTMTSDSETGPVVSGGTVEPEDASS</sequence>
<feature type="compositionally biased region" description="Polar residues" evidence="1">
    <location>
        <begin position="362"/>
        <end position="373"/>
    </location>
</feature>
<feature type="transmembrane region" description="Helical" evidence="2">
    <location>
        <begin position="429"/>
        <end position="449"/>
    </location>
</feature>
<dbReference type="InterPro" id="IPR004182">
    <property type="entry name" value="GRAM"/>
</dbReference>
<feature type="region of interest" description="Disordered" evidence="1">
    <location>
        <begin position="110"/>
        <end position="209"/>
    </location>
</feature>
<keyword evidence="2" id="KW-1133">Transmembrane helix</keyword>
<dbReference type="GeneID" id="107272233"/>
<feature type="compositionally biased region" description="Acidic residues" evidence="1">
    <location>
        <begin position="352"/>
        <end position="361"/>
    </location>
</feature>
<feature type="compositionally biased region" description="Polar residues" evidence="1">
    <location>
        <begin position="44"/>
        <end position="59"/>
    </location>
</feature>
<dbReference type="RefSeq" id="XP_024945349.1">
    <property type="nucleotide sequence ID" value="XM_025089581.1"/>
</dbReference>
<dbReference type="PANTHER" id="PTHR23319">
    <property type="entry name" value="GRAM DOMAIN CONTAINING 1B, ISOFORM E"/>
    <property type="match status" value="1"/>
</dbReference>
<dbReference type="GO" id="GO:0140268">
    <property type="term" value="C:endoplasmic reticulum-plasma membrane contact site"/>
    <property type="evidence" value="ECO:0007669"/>
    <property type="project" value="TreeGrafter"/>
</dbReference>
<evidence type="ECO:0000313" key="5">
    <source>
        <dbReference type="RefSeq" id="XP_024945349.1"/>
    </source>
</evidence>
<feature type="compositionally biased region" description="Polar residues" evidence="1">
    <location>
        <begin position="177"/>
        <end position="189"/>
    </location>
</feature>
<evidence type="ECO:0000256" key="1">
    <source>
        <dbReference type="SAM" id="MobiDB-lite"/>
    </source>
</evidence>
<dbReference type="CDD" id="cd13220">
    <property type="entry name" value="PH-GRAM_GRAMDC"/>
    <property type="match status" value="1"/>
</dbReference>
<feature type="compositionally biased region" description="Polar residues" evidence="1">
    <location>
        <begin position="120"/>
        <end position="140"/>
    </location>
</feature>
<dbReference type="Pfam" id="PF02893">
    <property type="entry name" value="GRAM"/>
    <property type="match status" value="1"/>
</dbReference>
<feature type="region of interest" description="Disordered" evidence="1">
    <location>
        <begin position="352"/>
        <end position="382"/>
    </location>
</feature>
<gene>
    <name evidence="5" type="primary">LOC107272233</name>
</gene>
<proteinExistence type="predicted"/>